<dbReference type="EMBL" id="VHQG01000001">
    <property type="protein sequence ID" value="TPW77507.1"/>
    <property type="molecule type" value="Genomic_DNA"/>
</dbReference>
<keyword evidence="2" id="KW-1185">Reference proteome</keyword>
<dbReference type="AlphaFoldDB" id="A0A506Y8I9"/>
<dbReference type="RefSeq" id="WP_141162035.1">
    <property type="nucleotide sequence ID" value="NZ_VHQG01000001.1"/>
</dbReference>
<proteinExistence type="predicted"/>
<sequence>MDVDVTELRARLEAVRAARLAHSDHLDGEVAKLEQTLESLLERLELHAAPAAGAAFDVGSLLDPDIAYFVDHEL</sequence>
<accession>A0A506Y8I9</accession>
<name>A0A506Y8I9_9MICO</name>
<dbReference type="Proteomes" id="UP000316252">
    <property type="component" value="Unassembled WGS sequence"/>
</dbReference>
<protein>
    <submittedName>
        <fullName evidence="1">Uncharacterized protein</fullName>
    </submittedName>
</protein>
<gene>
    <name evidence="1" type="ORF">FJ657_02155</name>
</gene>
<reference evidence="1 2" key="1">
    <citation type="submission" date="2019-06" db="EMBL/GenBank/DDBJ databases">
        <authorList>
            <person name="Li F."/>
        </authorList>
    </citation>
    <scope>NUCLEOTIDE SEQUENCE [LARGE SCALE GENOMIC DNA]</scope>
    <source>
        <strain evidence="1 2">10F1D-1</strain>
    </source>
</reference>
<organism evidence="1 2">
    <name type="scientific">Schumannella soli</name>
    <dbReference type="NCBI Taxonomy" id="2590779"/>
    <lineage>
        <taxon>Bacteria</taxon>
        <taxon>Bacillati</taxon>
        <taxon>Actinomycetota</taxon>
        <taxon>Actinomycetes</taxon>
        <taxon>Micrococcales</taxon>
        <taxon>Microbacteriaceae</taxon>
        <taxon>Schumannella</taxon>
    </lineage>
</organism>
<evidence type="ECO:0000313" key="2">
    <source>
        <dbReference type="Proteomes" id="UP000316252"/>
    </source>
</evidence>
<evidence type="ECO:0000313" key="1">
    <source>
        <dbReference type="EMBL" id="TPW77507.1"/>
    </source>
</evidence>
<comment type="caution">
    <text evidence="1">The sequence shown here is derived from an EMBL/GenBank/DDBJ whole genome shotgun (WGS) entry which is preliminary data.</text>
</comment>